<dbReference type="AlphaFoldDB" id="A0A9J6PFK8"/>
<dbReference type="PANTHER" id="PTHR12992">
    <property type="entry name" value="NUDIX HYDROLASE"/>
    <property type="match status" value="1"/>
</dbReference>
<evidence type="ECO:0000256" key="1">
    <source>
        <dbReference type="ARBA" id="ARBA00001936"/>
    </source>
</evidence>
<dbReference type="InterPro" id="IPR015797">
    <property type="entry name" value="NUDIX_hydrolase-like_dom_sf"/>
</dbReference>
<comment type="cofactor">
    <cofactor evidence="2">
        <name>Mg(2+)</name>
        <dbReference type="ChEBI" id="CHEBI:18420"/>
    </cofactor>
</comment>
<dbReference type="PROSITE" id="PS51462">
    <property type="entry name" value="NUDIX"/>
    <property type="match status" value="1"/>
</dbReference>
<keyword evidence="6" id="KW-0464">Manganese</keyword>
<dbReference type="InterPro" id="IPR045121">
    <property type="entry name" value="CoAse"/>
</dbReference>
<evidence type="ECO:0000313" key="8">
    <source>
        <dbReference type="EMBL" id="MCP1337505.1"/>
    </source>
</evidence>
<dbReference type="NCBIfam" id="NF007980">
    <property type="entry name" value="PRK10707.1"/>
    <property type="match status" value="1"/>
</dbReference>
<keyword evidence="3" id="KW-0479">Metal-binding</keyword>
<proteinExistence type="predicted"/>
<dbReference type="InterPro" id="IPR000086">
    <property type="entry name" value="NUDIX_hydrolase_dom"/>
</dbReference>
<comment type="cofactor">
    <cofactor evidence="1">
        <name>Mn(2+)</name>
        <dbReference type="ChEBI" id="CHEBI:29035"/>
    </cofactor>
</comment>
<dbReference type="Proteomes" id="UP001055804">
    <property type="component" value="Unassembled WGS sequence"/>
</dbReference>
<evidence type="ECO:0000313" key="9">
    <source>
        <dbReference type="Proteomes" id="UP001055804"/>
    </source>
</evidence>
<dbReference type="PANTHER" id="PTHR12992:SF11">
    <property type="entry name" value="MITOCHONDRIAL COENZYME A DIPHOSPHATASE NUDT8"/>
    <property type="match status" value="1"/>
</dbReference>
<keyword evidence="5" id="KW-0460">Magnesium</keyword>
<evidence type="ECO:0000256" key="2">
    <source>
        <dbReference type="ARBA" id="ARBA00001946"/>
    </source>
</evidence>
<dbReference type="RefSeq" id="WP_269333471.1">
    <property type="nucleotide sequence ID" value="NZ_JAMZFT010000003.1"/>
</dbReference>
<dbReference type="Pfam" id="PF00293">
    <property type="entry name" value="NUDIX"/>
    <property type="match status" value="1"/>
</dbReference>
<sequence>MRGARAGAWRGRIERALKARPPAATSDYDLNPSAARFAPDSLRDAAVLVPVVERAHGATVILTRRTDHLPSHAGQIAFPGGKVDPEDTDAVAAALREAEEEVGLSRAHVEVAGLLDFYVTGTGFRVTPVLGFVDPGVRLVPNPHEVAEVFEAPLDFLMNPANHERHARDWQGERREYYAMPWQGYYIWGATAGMLRGLALRMAETEPAGAGEAQGT</sequence>
<dbReference type="GO" id="GO:0046872">
    <property type="term" value="F:metal ion binding"/>
    <property type="evidence" value="ECO:0007669"/>
    <property type="project" value="UniProtKB-KW"/>
</dbReference>
<evidence type="ECO:0000256" key="6">
    <source>
        <dbReference type="ARBA" id="ARBA00023211"/>
    </source>
</evidence>
<protein>
    <submittedName>
        <fullName evidence="8">CoA pyrophosphatase</fullName>
    </submittedName>
</protein>
<reference evidence="8" key="1">
    <citation type="submission" date="2022-06" db="EMBL/GenBank/DDBJ databases">
        <title>Isolation and Genomics of Futiania mangrovii gen. nov., sp. nov., a Rare and Metabolically-versatile member in the Class Alphaproteobacteria.</title>
        <authorList>
            <person name="Liu L."/>
            <person name="Huang W.-C."/>
            <person name="Pan J."/>
            <person name="Li J."/>
            <person name="Huang Y."/>
            <person name="Du H."/>
            <person name="Liu Y."/>
            <person name="Li M."/>
        </authorList>
    </citation>
    <scope>NUCLEOTIDE SEQUENCE</scope>
    <source>
        <strain evidence="8">FT118</strain>
    </source>
</reference>
<evidence type="ECO:0000256" key="4">
    <source>
        <dbReference type="ARBA" id="ARBA00022801"/>
    </source>
</evidence>
<evidence type="ECO:0000256" key="3">
    <source>
        <dbReference type="ARBA" id="ARBA00022723"/>
    </source>
</evidence>
<evidence type="ECO:0000256" key="5">
    <source>
        <dbReference type="ARBA" id="ARBA00022842"/>
    </source>
</evidence>
<keyword evidence="9" id="KW-1185">Reference proteome</keyword>
<keyword evidence="4" id="KW-0378">Hydrolase</keyword>
<dbReference type="GO" id="GO:0010945">
    <property type="term" value="F:coenzyme A diphosphatase activity"/>
    <property type="evidence" value="ECO:0007669"/>
    <property type="project" value="InterPro"/>
</dbReference>
<dbReference type="EMBL" id="JAMZFT010000003">
    <property type="protein sequence ID" value="MCP1337505.1"/>
    <property type="molecule type" value="Genomic_DNA"/>
</dbReference>
<dbReference type="SUPFAM" id="SSF55811">
    <property type="entry name" value="Nudix"/>
    <property type="match status" value="1"/>
</dbReference>
<feature type="domain" description="Nudix hydrolase" evidence="7">
    <location>
        <begin position="42"/>
        <end position="173"/>
    </location>
</feature>
<organism evidence="8 9">
    <name type="scientific">Futiania mangrovi</name>
    <dbReference type="NCBI Taxonomy" id="2959716"/>
    <lineage>
        <taxon>Bacteria</taxon>
        <taxon>Pseudomonadati</taxon>
        <taxon>Pseudomonadota</taxon>
        <taxon>Alphaproteobacteria</taxon>
        <taxon>Futianiales</taxon>
        <taxon>Futianiaceae</taxon>
        <taxon>Futiania</taxon>
    </lineage>
</organism>
<comment type="caution">
    <text evidence="8">The sequence shown here is derived from an EMBL/GenBank/DDBJ whole genome shotgun (WGS) entry which is preliminary data.</text>
</comment>
<evidence type="ECO:0000259" key="7">
    <source>
        <dbReference type="PROSITE" id="PS51462"/>
    </source>
</evidence>
<name>A0A9J6PFK8_9PROT</name>
<accession>A0A9J6PFK8</accession>
<dbReference type="Gene3D" id="3.90.79.10">
    <property type="entry name" value="Nucleoside Triphosphate Pyrophosphohydrolase"/>
    <property type="match status" value="1"/>
</dbReference>
<dbReference type="CDD" id="cd03426">
    <property type="entry name" value="NUDIX_CoAse_Nudt7"/>
    <property type="match status" value="1"/>
</dbReference>
<gene>
    <name evidence="8" type="ORF">NJQ99_13865</name>
</gene>